<dbReference type="RefSeq" id="WP_151591893.1">
    <property type="nucleotide sequence ID" value="NZ_WBMS02000003.1"/>
</dbReference>
<keyword evidence="5" id="KW-1185">Reference proteome</keyword>
<proteinExistence type="predicted"/>
<feature type="region of interest" description="Disordered" evidence="2">
    <location>
        <begin position="24"/>
        <end position="50"/>
    </location>
</feature>
<name>A0A6I4M2W3_9ACTN</name>
<evidence type="ECO:0000313" key="5">
    <source>
        <dbReference type="Proteomes" id="UP000462055"/>
    </source>
</evidence>
<dbReference type="GO" id="GO:0030288">
    <property type="term" value="C:outer membrane-bounded periplasmic space"/>
    <property type="evidence" value="ECO:0007669"/>
    <property type="project" value="TreeGrafter"/>
</dbReference>
<gene>
    <name evidence="4" type="ORF">F8568_005145</name>
</gene>
<dbReference type="AlphaFoldDB" id="A0A6I4M2W3"/>
<evidence type="ECO:0000256" key="1">
    <source>
        <dbReference type="ARBA" id="ARBA00022729"/>
    </source>
</evidence>
<dbReference type="EMBL" id="WBMS02000003">
    <property type="protein sequence ID" value="MVZ99771.1"/>
    <property type="molecule type" value="Genomic_DNA"/>
</dbReference>
<dbReference type="PROSITE" id="PS51257">
    <property type="entry name" value="PROKAR_LIPOPROTEIN"/>
    <property type="match status" value="1"/>
</dbReference>
<evidence type="ECO:0000256" key="2">
    <source>
        <dbReference type="SAM" id="MobiDB-lite"/>
    </source>
</evidence>
<evidence type="ECO:0000256" key="3">
    <source>
        <dbReference type="SAM" id="SignalP"/>
    </source>
</evidence>
<dbReference type="Gene3D" id="3.40.190.10">
    <property type="entry name" value="Periplasmic binding protein-like II"/>
    <property type="match status" value="2"/>
</dbReference>
<feature type="signal peptide" evidence="3">
    <location>
        <begin position="1"/>
        <end position="20"/>
    </location>
</feature>
<dbReference type="Pfam" id="PF01547">
    <property type="entry name" value="SBP_bac_1"/>
    <property type="match status" value="1"/>
</dbReference>
<dbReference type="Proteomes" id="UP000462055">
    <property type="component" value="Unassembled WGS sequence"/>
</dbReference>
<accession>A0A6I4M2W3</accession>
<evidence type="ECO:0000313" key="4">
    <source>
        <dbReference type="EMBL" id="MVZ99771.1"/>
    </source>
</evidence>
<protein>
    <submittedName>
        <fullName evidence="4">Extracellular solute-binding protein</fullName>
    </submittedName>
</protein>
<dbReference type="InterPro" id="IPR006059">
    <property type="entry name" value="SBP"/>
</dbReference>
<sequence>MIKFRIAATATAVAGVLALAGCGESGSGSASPPSSTPSADVGTPSAVTPPAPDVLAAAEKEGSVLLYTDADDQLTDPIRKAFEKKYPKIKVRVLSLENDQIFQRYQTETATHARTADVVMPMSLATMQEFIERGDFVDYKDPNLPNLPDYAKTAPGVTAVSLDPVIAVYNKALLPKDKQPKTLADLAKLSATMKGKIGTVDIGNPVGLEATQVYVAKGGDAAWATLKELGANTTVESNVGPLVQKVLQGQYAASYFVSGAVRALITSDAAKVLDWTYLSDATPVLPRTIAVTKGGRSPNAAKVFVNYMLSVEGQEAACKGGFSPYRDGVRCPFGVPSIKKVTGTDKLDVMTIDKAAGGRAAIEPRWKAAYGR</sequence>
<feature type="chain" id="PRO_5038842930" evidence="3">
    <location>
        <begin position="21"/>
        <end position="372"/>
    </location>
</feature>
<dbReference type="PANTHER" id="PTHR30006:SF25">
    <property type="entry name" value="PHOSPHOGLYCERATE TRANSPORT REGULATORY PROTEIN PGTC"/>
    <property type="match status" value="1"/>
</dbReference>
<comment type="caution">
    <text evidence="4">The sequence shown here is derived from an EMBL/GenBank/DDBJ whole genome shotgun (WGS) entry which is preliminary data.</text>
</comment>
<dbReference type="PANTHER" id="PTHR30006">
    <property type="entry name" value="THIAMINE-BINDING PERIPLASMIC PROTEIN-RELATED"/>
    <property type="match status" value="1"/>
</dbReference>
<feature type="compositionally biased region" description="Low complexity" evidence="2">
    <location>
        <begin position="24"/>
        <end position="39"/>
    </location>
</feature>
<organism evidence="4 5">
    <name type="scientific">Actinomadura physcomitrii</name>
    <dbReference type="NCBI Taxonomy" id="2650748"/>
    <lineage>
        <taxon>Bacteria</taxon>
        <taxon>Bacillati</taxon>
        <taxon>Actinomycetota</taxon>
        <taxon>Actinomycetes</taxon>
        <taxon>Streptosporangiales</taxon>
        <taxon>Thermomonosporaceae</taxon>
        <taxon>Actinomadura</taxon>
    </lineage>
</organism>
<reference evidence="4" key="1">
    <citation type="submission" date="2019-12" db="EMBL/GenBank/DDBJ databases">
        <title>Actinomadura physcomitrii sp. nov., a novel actinomycete isolated from moss [Physcomitrium sphaericum (Ludw) Fuernr].</title>
        <authorList>
            <person name="Zhuang X."/>
        </authorList>
    </citation>
    <scope>NUCLEOTIDE SEQUENCE [LARGE SCALE GENOMIC DNA]</scope>
    <source>
        <strain evidence="4">LD22</strain>
    </source>
</reference>
<dbReference type="SUPFAM" id="SSF53850">
    <property type="entry name" value="Periplasmic binding protein-like II"/>
    <property type="match status" value="1"/>
</dbReference>
<keyword evidence="1 3" id="KW-0732">Signal</keyword>